<dbReference type="RefSeq" id="WP_121223661.1">
    <property type="nucleotide sequence ID" value="NZ_JBIUBA010000001.1"/>
</dbReference>
<dbReference type="AlphaFoldDB" id="A0A495XCE9"/>
<evidence type="ECO:0000313" key="10">
    <source>
        <dbReference type="Proteomes" id="UP000272729"/>
    </source>
</evidence>
<dbReference type="PANTHER" id="PTHR43133:SF8">
    <property type="entry name" value="RNA POLYMERASE SIGMA FACTOR HI_1459-RELATED"/>
    <property type="match status" value="1"/>
</dbReference>
<dbReference type="Gene3D" id="1.10.1740.10">
    <property type="match status" value="1"/>
</dbReference>
<dbReference type="InterPro" id="IPR007627">
    <property type="entry name" value="RNA_pol_sigma70_r2"/>
</dbReference>
<dbReference type="SUPFAM" id="SSF88946">
    <property type="entry name" value="Sigma2 domain of RNA polymerase sigma factors"/>
    <property type="match status" value="1"/>
</dbReference>
<keyword evidence="2 6" id="KW-0805">Transcription regulation</keyword>
<evidence type="ECO:0000313" key="9">
    <source>
        <dbReference type="EMBL" id="RKT71319.1"/>
    </source>
</evidence>
<reference evidence="9 10" key="1">
    <citation type="submission" date="2018-10" db="EMBL/GenBank/DDBJ databases">
        <title>Sequencing the genomes of 1000 actinobacteria strains.</title>
        <authorList>
            <person name="Klenk H.-P."/>
        </authorList>
    </citation>
    <scope>NUCLEOTIDE SEQUENCE [LARGE SCALE GENOMIC DNA]</scope>
    <source>
        <strain evidence="9 10">DSM 43911</strain>
    </source>
</reference>
<dbReference type="NCBIfam" id="TIGR02937">
    <property type="entry name" value="sigma70-ECF"/>
    <property type="match status" value="1"/>
</dbReference>
<evidence type="ECO:0000256" key="4">
    <source>
        <dbReference type="ARBA" id="ARBA00023125"/>
    </source>
</evidence>
<evidence type="ECO:0000259" key="7">
    <source>
        <dbReference type="Pfam" id="PF04542"/>
    </source>
</evidence>
<evidence type="ECO:0000256" key="3">
    <source>
        <dbReference type="ARBA" id="ARBA00023082"/>
    </source>
</evidence>
<dbReference type="Gene3D" id="1.10.10.10">
    <property type="entry name" value="Winged helix-like DNA-binding domain superfamily/Winged helix DNA-binding domain"/>
    <property type="match status" value="1"/>
</dbReference>
<comment type="similarity">
    <text evidence="1 6">Belongs to the sigma-70 factor family. ECF subfamily.</text>
</comment>
<proteinExistence type="inferred from homology"/>
<dbReference type="InterPro" id="IPR013325">
    <property type="entry name" value="RNA_pol_sigma_r2"/>
</dbReference>
<keyword evidence="10" id="KW-1185">Reference proteome</keyword>
<keyword evidence="4 6" id="KW-0238">DNA-binding</keyword>
<dbReference type="GO" id="GO:0006950">
    <property type="term" value="P:response to stress"/>
    <property type="evidence" value="ECO:0007669"/>
    <property type="project" value="UniProtKB-ARBA"/>
</dbReference>
<dbReference type="Pfam" id="PF04542">
    <property type="entry name" value="Sigma70_r2"/>
    <property type="match status" value="1"/>
</dbReference>
<dbReference type="InterPro" id="IPR014284">
    <property type="entry name" value="RNA_pol_sigma-70_dom"/>
</dbReference>
<dbReference type="EMBL" id="RBXR01000001">
    <property type="protein sequence ID" value="RKT71319.1"/>
    <property type="molecule type" value="Genomic_DNA"/>
</dbReference>
<dbReference type="InterPro" id="IPR000838">
    <property type="entry name" value="RNA_pol_sigma70_ECF_CS"/>
</dbReference>
<organism evidence="9 10">
    <name type="scientific">Saccharothrix variisporea</name>
    <dbReference type="NCBI Taxonomy" id="543527"/>
    <lineage>
        <taxon>Bacteria</taxon>
        <taxon>Bacillati</taxon>
        <taxon>Actinomycetota</taxon>
        <taxon>Actinomycetes</taxon>
        <taxon>Pseudonocardiales</taxon>
        <taxon>Pseudonocardiaceae</taxon>
        <taxon>Saccharothrix</taxon>
    </lineage>
</organism>
<dbReference type="InterPro" id="IPR039425">
    <property type="entry name" value="RNA_pol_sigma-70-like"/>
</dbReference>
<dbReference type="GO" id="GO:0016987">
    <property type="term" value="F:sigma factor activity"/>
    <property type="evidence" value="ECO:0007669"/>
    <property type="project" value="UniProtKB-KW"/>
</dbReference>
<protein>
    <recommendedName>
        <fullName evidence="6">RNA polymerase sigma factor</fullName>
    </recommendedName>
</protein>
<comment type="caution">
    <text evidence="9">The sequence shown here is derived from an EMBL/GenBank/DDBJ whole genome shotgun (WGS) entry which is preliminary data.</text>
</comment>
<dbReference type="GO" id="GO:0006352">
    <property type="term" value="P:DNA-templated transcription initiation"/>
    <property type="evidence" value="ECO:0007669"/>
    <property type="project" value="InterPro"/>
</dbReference>
<name>A0A495XCE9_9PSEU</name>
<dbReference type="Proteomes" id="UP000272729">
    <property type="component" value="Unassembled WGS sequence"/>
</dbReference>
<gene>
    <name evidence="9" type="ORF">DFJ66_4605</name>
</gene>
<dbReference type="OrthoDB" id="5244716at2"/>
<dbReference type="PANTHER" id="PTHR43133">
    <property type="entry name" value="RNA POLYMERASE ECF-TYPE SIGMA FACTO"/>
    <property type="match status" value="1"/>
</dbReference>
<keyword evidence="3 6" id="KW-0731">Sigma factor</keyword>
<dbReference type="Pfam" id="PF08281">
    <property type="entry name" value="Sigma70_r4_2"/>
    <property type="match status" value="1"/>
</dbReference>
<feature type="domain" description="RNA polymerase sigma factor 70 region 4 type 2" evidence="8">
    <location>
        <begin position="127"/>
        <end position="178"/>
    </location>
</feature>
<dbReference type="InterPro" id="IPR013249">
    <property type="entry name" value="RNA_pol_sigma70_r4_t2"/>
</dbReference>
<feature type="domain" description="RNA polymerase sigma-70 region 2" evidence="7">
    <location>
        <begin position="25"/>
        <end position="91"/>
    </location>
</feature>
<dbReference type="GO" id="GO:0003677">
    <property type="term" value="F:DNA binding"/>
    <property type="evidence" value="ECO:0007669"/>
    <property type="project" value="UniProtKB-KW"/>
</dbReference>
<dbReference type="InterPro" id="IPR036388">
    <property type="entry name" value="WH-like_DNA-bd_sf"/>
</dbReference>
<sequence>MSVDSVDAVLVGGVARGDLGAFEVLVRRYRGRVLGFAVRVLGDRAEAEDVVQEVFATAWRRLDSLAEPAAVRTWLFRVAYRECLGVLRRRRTDPVGELPDFGVTPIGVGQVPRDPSAVAEVVAAVAALRLALRRLPEPQRVAWLLAEVDGLSYAQIALVVGASEESVRGRLARARVRLAEVMKVWR</sequence>
<evidence type="ECO:0000259" key="8">
    <source>
        <dbReference type="Pfam" id="PF08281"/>
    </source>
</evidence>
<dbReference type="InterPro" id="IPR013324">
    <property type="entry name" value="RNA_pol_sigma_r3/r4-like"/>
</dbReference>
<dbReference type="SUPFAM" id="SSF88659">
    <property type="entry name" value="Sigma3 and sigma4 domains of RNA polymerase sigma factors"/>
    <property type="match status" value="1"/>
</dbReference>
<evidence type="ECO:0000256" key="2">
    <source>
        <dbReference type="ARBA" id="ARBA00023015"/>
    </source>
</evidence>
<evidence type="ECO:0000256" key="1">
    <source>
        <dbReference type="ARBA" id="ARBA00010641"/>
    </source>
</evidence>
<evidence type="ECO:0000256" key="6">
    <source>
        <dbReference type="RuleBase" id="RU000716"/>
    </source>
</evidence>
<accession>A0A495XCE9</accession>
<dbReference type="PROSITE" id="PS01063">
    <property type="entry name" value="SIGMA70_ECF"/>
    <property type="match status" value="1"/>
</dbReference>
<evidence type="ECO:0000256" key="5">
    <source>
        <dbReference type="ARBA" id="ARBA00023163"/>
    </source>
</evidence>
<keyword evidence="5 6" id="KW-0804">Transcription</keyword>